<reference evidence="2 3" key="1">
    <citation type="journal article" date="2019" name="Appl. Microbiol. Biotechnol.">
        <title>Genome sequence of Isaria javanica and comparative genome analysis insights into family S53 peptidase evolution in fungal entomopathogens.</title>
        <authorList>
            <person name="Lin R."/>
            <person name="Zhang X."/>
            <person name="Xin B."/>
            <person name="Zou M."/>
            <person name="Gao Y."/>
            <person name="Qin F."/>
            <person name="Hu Q."/>
            <person name="Xie B."/>
            <person name="Cheng X."/>
        </authorList>
    </citation>
    <scope>NUCLEOTIDE SEQUENCE [LARGE SCALE GENOMIC DNA]</scope>
    <source>
        <strain evidence="2 3">IJ1G</strain>
    </source>
</reference>
<feature type="compositionally biased region" description="Polar residues" evidence="1">
    <location>
        <begin position="10"/>
        <end position="21"/>
    </location>
</feature>
<comment type="caution">
    <text evidence="2">The sequence shown here is derived from an EMBL/GenBank/DDBJ whole genome shotgun (WGS) entry which is preliminary data.</text>
</comment>
<gene>
    <name evidence="2" type="ORF">IF1G_00455</name>
</gene>
<dbReference type="EMBL" id="SPUK01000001">
    <property type="protein sequence ID" value="TQW00524.1"/>
    <property type="molecule type" value="Genomic_DNA"/>
</dbReference>
<evidence type="ECO:0000256" key="1">
    <source>
        <dbReference type="SAM" id="MobiDB-lite"/>
    </source>
</evidence>
<accession>A0A545VFL2</accession>
<evidence type="ECO:0000313" key="2">
    <source>
        <dbReference type="EMBL" id="TQW00524.1"/>
    </source>
</evidence>
<proteinExistence type="predicted"/>
<organism evidence="2 3">
    <name type="scientific">Cordyceps javanica</name>
    <dbReference type="NCBI Taxonomy" id="43265"/>
    <lineage>
        <taxon>Eukaryota</taxon>
        <taxon>Fungi</taxon>
        <taxon>Dikarya</taxon>
        <taxon>Ascomycota</taxon>
        <taxon>Pezizomycotina</taxon>
        <taxon>Sordariomycetes</taxon>
        <taxon>Hypocreomycetidae</taxon>
        <taxon>Hypocreales</taxon>
        <taxon>Cordycipitaceae</taxon>
        <taxon>Cordyceps</taxon>
    </lineage>
</organism>
<dbReference type="AlphaFoldDB" id="A0A545VFL2"/>
<keyword evidence="3" id="KW-1185">Reference proteome</keyword>
<sequence>MLAQAHAELATNSPQSMTAGLNTKDDAAAASTASQTVLPKETKSNGDGKNLYTRVRDSIKNCTKSKSVNAPATWLEPSRLLDFVT</sequence>
<feature type="region of interest" description="Disordered" evidence="1">
    <location>
        <begin position="1"/>
        <end position="51"/>
    </location>
</feature>
<protein>
    <submittedName>
        <fullName evidence="2">Uncharacterized protein</fullName>
    </submittedName>
</protein>
<dbReference type="Proteomes" id="UP000315783">
    <property type="component" value="Unassembled WGS sequence"/>
</dbReference>
<name>A0A545VFL2_9HYPO</name>
<evidence type="ECO:0000313" key="3">
    <source>
        <dbReference type="Proteomes" id="UP000315783"/>
    </source>
</evidence>